<dbReference type="EMBL" id="PVXO01000008">
    <property type="protein sequence ID" value="PRR80255.1"/>
    <property type="molecule type" value="Genomic_DNA"/>
</dbReference>
<sequence length="322" mass="37387">MLYSKNRNKKLIYCFFALVIFVMLTLFIKIYFKPFFIIMFLLFLCSPIYNLLNELHIINKKAMGIISIVFVNILLLIFIIYIGNWIYSVKDIIIDSIVKVVNSLDKLSKSLNINFAGLNKELEKYYYNILNSNFLRKGAVYTTDSIVNYFVGNIVAYFILVDKYVIFNWVKNFIPPKQVNFIEEKFKDIKNIFKVEILLILVTMIETIFGFMALNIENYIILGIICGTLDLLPYVGTIIVFMPLIFYKISTGDFIIAFGLICLYIMLFIIRQIMEAKFMSSKLEVHPIFTILALYIGLKVFGIIGIITAPLYIIVCKSILEM</sequence>
<evidence type="ECO:0000256" key="5">
    <source>
        <dbReference type="ARBA" id="ARBA00023136"/>
    </source>
</evidence>
<evidence type="ECO:0000256" key="2">
    <source>
        <dbReference type="ARBA" id="ARBA00009773"/>
    </source>
</evidence>
<dbReference type="PANTHER" id="PTHR21716:SF68">
    <property type="entry name" value="TRANSPORT PROTEIN YTVI-RELATED"/>
    <property type="match status" value="1"/>
</dbReference>
<feature type="transmembrane region" description="Helical" evidence="6">
    <location>
        <begin position="34"/>
        <end position="52"/>
    </location>
</feature>
<evidence type="ECO:0000313" key="7">
    <source>
        <dbReference type="EMBL" id="PRR80255.1"/>
    </source>
</evidence>
<dbReference type="RefSeq" id="WP_106062606.1">
    <property type="nucleotide sequence ID" value="NZ_PVXO01000008.1"/>
</dbReference>
<feature type="transmembrane region" description="Helical" evidence="6">
    <location>
        <begin position="146"/>
        <end position="170"/>
    </location>
</feature>
<evidence type="ECO:0000313" key="8">
    <source>
        <dbReference type="Proteomes" id="UP000239706"/>
    </source>
</evidence>
<dbReference type="Proteomes" id="UP000239706">
    <property type="component" value="Unassembled WGS sequence"/>
</dbReference>
<reference evidence="7 8" key="1">
    <citation type="submission" date="2018-03" db="EMBL/GenBank/DDBJ databases">
        <title>Genome sequence of Clostridium liquoris DSM 100320.</title>
        <authorList>
            <person name="Poehlein A."/>
            <person name="Daniel R."/>
        </authorList>
    </citation>
    <scope>NUCLEOTIDE SEQUENCE [LARGE SCALE GENOMIC DNA]</scope>
    <source>
        <strain evidence="7 8">DSM 100320</strain>
    </source>
</reference>
<comment type="subcellular location">
    <subcellularLocation>
        <location evidence="1">Membrane</location>
        <topology evidence="1">Multi-pass membrane protein</topology>
    </subcellularLocation>
</comment>
<keyword evidence="5 6" id="KW-0472">Membrane</keyword>
<keyword evidence="4 6" id="KW-1133">Transmembrane helix</keyword>
<feature type="transmembrane region" description="Helical" evidence="6">
    <location>
        <begin position="220"/>
        <end position="247"/>
    </location>
</feature>
<dbReference type="GO" id="GO:0016020">
    <property type="term" value="C:membrane"/>
    <property type="evidence" value="ECO:0007669"/>
    <property type="project" value="UniProtKB-SubCell"/>
</dbReference>
<evidence type="ECO:0000256" key="4">
    <source>
        <dbReference type="ARBA" id="ARBA00022989"/>
    </source>
</evidence>
<dbReference type="Pfam" id="PF01594">
    <property type="entry name" value="AI-2E_transport"/>
    <property type="match status" value="1"/>
</dbReference>
<name>A0A2T0B8S6_9CLOT</name>
<evidence type="ECO:0000256" key="1">
    <source>
        <dbReference type="ARBA" id="ARBA00004141"/>
    </source>
</evidence>
<keyword evidence="8" id="KW-1185">Reference proteome</keyword>
<evidence type="ECO:0000256" key="3">
    <source>
        <dbReference type="ARBA" id="ARBA00022692"/>
    </source>
</evidence>
<dbReference type="OrthoDB" id="9774361at2"/>
<accession>A0A2T0B8S6</accession>
<evidence type="ECO:0000256" key="6">
    <source>
        <dbReference type="SAM" id="Phobius"/>
    </source>
</evidence>
<dbReference type="PANTHER" id="PTHR21716">
    <property type="entry name" value="TRANSMEMBRANE PROTEIN"/>
    <property type="match status" value="1"/>
</dbReference>
<dbReference type="GO" id="GO:0055085">
    <property type="term" value="P:transmembrane transport"/>
    <property type="evidence" value="ECO:0007669"/>
    <property type="project" value="TreeGrafter"/>
</dbReference>
<feature type="transmembrane region" description="Helical" evidence="6">
    <location>
        <begin position="286"/>
        <end position="315"/>
    </location>
</feature>
<protein>
    <recommendedName>
        <fullName evidence="9">Pheromone autoinducer 2 transporter</fullName>
    </recommendedName>
</protein>
<feature type="transmembrane region" description="Helical" evidence="6">
    <location>
        <begin position="191"/>
        <end position="214"/>
    </location>
</feature>
<dbReference type="InterPro" id="IPR002549">
    <property type="entry name" value="AI-2E-like"/>
</dbReference>
<keyword evidence="3 6" id="KW-0812">Transmembrane</keyword>
<dbReference type="AlphaFoldDB" id="A0A2T0B8S6"/>
<evidence type="ECO:0008006" key="9">
    <source>
        <dbReference type="Google" id="ProtNLM"/>
    </source>
</evidence>
<comment type="caution">
    <text evidence="7">The sequence shown here is derived from an EMBL/GenBank/DDBJ whole genome shotgun (WGS) entry which is preliminary data.</text>
</comment>
<gene>
    <name evidence="7" type="ORF">CLLI_04230</name>
</gene>
<feature type="transmembrane region" description="Helical" evidence="6">
    <location>
        <begin position="64"/>
        <end position="87"/>
    </location>
</feature>
<feature type="transmembrane region" description="Helical" evidence="6">
    <location>
        <begin position="254"/>
        <end position="274"/>
    </location>
</feature>
<proteinExistence type="inferred from homology"/>
<feature type="transmembrane region" description="Helical" evidence="6">
    <location>
        <begin position="12"/>
        <end position="28"/>
    </location>
</feature>
<organism evidence="7 8">
    <name type="scientific">Clostridium liquoris</name>
    <dbReference type="NCBI Taxonomy" id="1289519"/>
    <lineage>
        <taxon>Bacteria</taxon>
        <taxon>Bacillati</taxon>
        <taxon>Bacillota</taxon>
        <taxon>Clostridia</taxon>
        <taxon>Eubacteriales</taxon>
        <taxon>Clostridiaceae</taxon>
        <taxon>Clostridium</taxon>
    </lineage>
</organism>
<comment type="similarity">
    <text evidence="2">Belongs to the autoinducer-2 exporter (AI-2E) (TC 2.A.86) family.</text>
</comment>